<evidence type="ECO:0000256" key="3">
    <source>
        <dbReference type="ARBA" id="ARBA00023163"/>
    </source>
</evidence>
<evidence type="ECO:0000313" key="5">
    <source>
        <dbReference type="EMBL" id="MCU6763109.1"/>
    </source>
</evidence>
<name>A0ABT2TNR3_9FIRM</name>
<dbReference type="Pfam" id="PF12833">
    <property type="entry name" value="HTH_18"/>
    <property type="match status" value="1"/>
</dbReference>
<dbReference type="PROSITE" id="PS01124">
    <property type="entry name" value="HTH_ARAC_FAMILY_2"/>
    <property type="match status" value="1"/>
</dbReference>
<evidence type="ECO:0000259" key="4">
    <source>
        <dbReference type="PROSITE" id="PS01124"/>
    </source>
</evidence>
<dbReference type="PANTHER" id="PTHR43280:SF2">
    <property type="entry name" value="HTH-TYPE TRANSCRIPTIONAL REGULATOR EXSA"/>
    <property type="match status" value="1"/>
</dbReference>
<evidence type="ECO:0000313" key="6">
    <source>
        <dbReference type="Proteomes" id="UP001652442"/>
    </source>
</evidence>
<keyword evidence="2" id="KW-0238">DNA-binding</keyword>
<dbReference type="InterPro" id="IPR018060">
    <property type="entry name" value="HTH_AraC"/>
</dbReference>
<dbReference type="PROSITE" id="PS00041">
    <property type="entry name" value="HTH_ARAC_FAMILY_1"/>
    <property type="match status" value="1"/>
</dbReference>
<dbReference type="InterPro" id="IPR009057">
    <property type="entry name" value="Homeodomain-like_sf"/>
</dbReference>
<keyword evidence="6" id="KW-1185">Reference proteome</keyword>
<dbReference type="Proteomes" id="UP001652442">
    <property type="component" value="Unassembled WGS sequence"/>
</dbReference>
<sequence length="416" mass="47563">MDSYLYNIVERQTVCDMLESFFECIHLPVQLIDFHGKILESYGEACGYCRIIKKHTTEEDSCERLHINASKRAIELGETYIFSCHANLNHIAFPLVNQNTLFGSIIVGPFLMDAPDSTLVLGLDKRFHMNTTALLDLYEELDTIKIIPSNMVTHISRLLYFLFADLISEGKRKLADNKNKLVQQSKINESIQNLKNNSDLPLTPYPMDLERELITKVKIGNKEEAKAILNDLLGYVFFSEGNSLEFVKTRSVELCSLLSRAAIEGGATSDSIFRINNQFLMAQSQIHTLDNLCYRLQETVETFTECVFNYIPSKNNDIIKKAIQYISRNFASDITLKDVANHVHLNPAYFSTIFKQSTGSSFKEYLNMVRIEESKRLLTNTNYSVIDISIAAGFEDQSYFSKVFKKYTGLTPKQYR</sequence>
<dbReference type="Pfam" id="PF10114">
    <property type="entry name" value="PocR"/>
    <property type="match status" value="1"/>
</dbReference>
<dbReference type="PRINTS" id="PR00032">
    <property type="entry name" value="HTHARAC"/>
</dbReference>
<feature type="domain" description="HTH araC/xylS-type" evidence="4">
    <location>
        <begin position="320"/>
        <end position="416"/>
    </location>
</feature>
<dbReference type="InterPro" id="IPR020449">
    <property type="entry name" value="Tscrpt_reg_AraC-type_HTH"/>
</dbReference>
<comment type="caution">
    <text evidence="5">The sequence shown here is derived from an EMBL/GenBank/DDBJ whole genome shotgun (WGS) entry which is preliminary data.</text>
</comment>
<keyword evidence="1" id="KW-0805">Transcription regulation</keyword>
<organism evidence="5 6">
    <name type="scientific">Brotonthovivens ammoniilytica</name>
    <dbReference type="NCBI Taxonomy" id="2981725"/>
    <lineage>
        <taxon>Bacteria</taxon>
        <taxon>Bacillati</taxon>
        <taxon>Bacillota</taxon>
        <taxon>Clostridia</taxon>
        <taxon>Lachnospirales</taxon>
        <taxon>Lachnospiraceae</taxon>
        <taxon>Brotonthovivens</taxon>
    </lineage>
</organism>
<dbReference type="Gene3D" id="1.10.10.60">
    <property type="entry name" value="Homeodomain-like"/>
    <property type="match status" value="2"/>
</dbReference>
<dbReference type="SMART" id="SM00342">
    <property type="entry name" value="HTH_ARAC"/>
    <property type="match status" value="1"/>
</dbReference>
<dbReference type="EMBL" id="JAOQJQ010000005">
    <property type="protein sequence ID" value="MCU6763109.1"/>
    <property type="molecule type" value="Genomic_DNA"/>
</dbReference>
<proteinExistence type="predicted"/>
<dbReference type="RefSeq" id="WP_158425752.1">
    <property type="nucleotide sequence ID" value="NZ_JAOQJQ010000005.1"/>
</dbReference>
<protein>
    <submittedName>
        <fullName evidence="5">PocR ligand-binding domain-containing protein</fullName>
    </submittedName>
</protein>
<accession>A0ABT2TNR3</accession>
<dbReference type="SUPFAM" id="SSF46689">
    <property type="entry name" value="Homeodomain-like"/>
    <property type="match status" value="2"/>
</dbReference>
<evidence type="ECO:0000256" key="1">
    <source>
        <dbReference type="ARBA" id="ARBA00023015"/>
    </source>
</evidence>
<reference evidence="5 6" key="1">
    <citation type="journal article" date="2021" name="ISME Commun">
        <title>Automated analysis of genomic sequences facilitates high-throughput and comprehensive description of bacteria.</title>
        <authorList>
            <person name="Hitch T.C.A."/>
        </authorList>
    </citation>
    <scope>NUCLEOTIDE SEQUENCE [LARGE SCALE GENOMIC DNA]</scope>
    <source>
        <strain evidence="5 6">Sanger_109</strain>
    </source>
</reference>
<gene>
    <name evidence="5" type="ORF">OCV88_12350</name>
</gene>
<keyword evidence="3" id="KW-0804">Transcription</keyword>
<dbReference type="InterPro" id="IPR018062">
    <property type="entry name" value="HTH_AraC-typ_CS"/>
</dbReference>
<dbReference type="PANTHER" id="PTHR43280">
    <property type="entry name" value="ARAC-FAMILY TRANSCRIPTIONAL REGULATOR"/>
    <property type="match status" value="1"/>
</dbReference>
<dbReference type="InterPro" id="IPR018771">
    <property type="entry name" value="PocR_dom"/>
</dbReference>
<evidence type="ECO:0000256" key="2">
    <source>
        <dbReference type="ARBA" id="ARBA00023125"/>
    </source>
</evidence>